<reference evidence="1 2" key="1">
    <citation type="journal article" date="2015" name="Genome Announc.">
        <title>Complete Genome Sequence of the Novel Leech Symbiont Mucinivorans hirudinis M3T.</title>
        <authorList>
            <person name="Nelson M.C."/>
            <person name="Bomar L."/>
            <person name="Graf J."/>
        </authorList>
    </citation>
    <scope>NUCLEOTIDE SEQUENCE [LARGE SCALE GENOMIC DNA]</scope>
    <source>
        <strain evidence="2">M3</strain>
    </source>
</reference>
<accession>A0A060REI7</accession>
<sequence>MDNHTNLIKIYLLVCENWDNNLKYVSARHSNNANPEFTDQAIITIMTYCAAYEKRFGIIEAYCFTNTYLRSWFPKLPSYVAFNTRANRNADTFRAFTQLLISYLEPAACSKIMQVVDSLPIITCSGKRTPKVATEIVSKGYCPSKSLFYHGVKLHTLGSVIEGTLPFPRSIFVSSASESDLNVFRDNWSLIRNMVTFADKAYIDSAMQTQMASVDYEILTPVKHPKGTCDVIKQMFASADNLYSAAVSRVRQPIESWFNWLIQKTDIQRASKIHSTNGLIVHIFNKINAALCNRFL</sequence>
<dbReference type="AlphaFoldDB" id="A0A060REI7"/>
<keyword evidence="2" id="KW-1185">Reference proteome</keyword>
<evidence type="ECO:0000313" key="1">
    <source>
        <dbReference type="EMBL" id="CDN32719.1"/>
    </source>
</evidence>
<evidence type="ECO:0000313" key="2">
    <source>
        <dbReference type="Proteomes" id="UP000027616"/>
    </source>
</evidence>
<proteinExistence type="predicted"/>
<dbReference type="STRING" id="1433126.BN938_2649"/>
<dbReference type="eggNOG" id="ENOG50328C5">
    <property type="taxonomic scope" value="Bacteria"/>
</dbReference>
<organism evidence="1 2">
    <name type="scientific">Mucinivorans hirudinis</name>
    <dbReference type="NCBI Taxonomy" id="1433126"/>
    <lineage>
        <taxon>Bacteria</taxon>
        <taxon>Pseudomonadati</taxon>
        <taxon>Bacteroidota</taxon>
        <taxon>Bacteroidia</taxon>
        <taxon>Bacteroidales</taxon>
        <taxon>Rikenellaceae</taxon>
        <taxon>Mucinivorans</taxon>
    </lineage>
</organism>
<dbReference type="Proteomes" id="UP000027616">
    <property type="component" value="Chromosome I"/>
</dbReference>
<dbReference type="OrthoDB" id="1024829at2"/>
<dbReference type="HOGENOM" id="CLU_081827_0_0_10"/>
<name>A0A060REI7_9BACT</name>
<gene>
    <name evidence="1" type="ORF">BN938_2649</name>
</gene>
<dbReference type="EMBL" id="HG934468">
    <property type="protein sequence ID" value="CDN32719.1"/>
    <property type="molecule type" value="Genomic_DNA"/>
</dbReference>
<protein>
    <submittedName>
        <fullName evidence="1">Transposase, IS4 family</fullName>
    </submittedName>
</protein>
<dbReference type="KEGG" id="rbc:BN938_2649"/>